<evidence type="ECO:0000313" key="5">
    <source>
        <dbReference type="EMBL" id="SVB69355.1"/>
    </source>
</evidence>
<evidence type="ECO:0000256" key="1">
    <source>
        <dbReference type="ARBA" id="ARBA00022723"/>
    </source>
</evidence>
<dbReference type="PROSITE" id="PS00059">
    <property type="entry name" value="ADH_ZINC"/>
    <property type="match status" value="1"/>
</dbReference>
<dbReference type="AlphaFoldDB" id="A0A382G3L9"/>
<gene>
    <name evidence="5" type="ORF">METZ01_LOCUS222209</name>
</gene>
<feature type="non-terminal residue" evidence="5">
    <location>
        <position position="82"/>
    </location>
</feature>
<dbReference type="InterPro" id="IPR013154">
    <property type="entry name" value="ADH-like_N"/>
</dbReference>
<evidence type="ECO:0000259" key="4">
    <source>
        <dbReference type="Pfam" id="PF08240"/>
    </source>
</evidence>
<dbReference type="InterPro" id="IPR050129">
    <property type="entry name" value="Zn_alcohol_dh"/>
</dbReference>
<dbReference type="Pfam" id="PF08240">
    <property type="entry name" value="ADH_N"/>
    <property type="match status" value="1"/>
</dbReference>
<sequence length="82" mass="8604">MRVMTWHGGSDFSLDRIPDLEASAGEVIVKVDTVGVCGTDVHITQGLFPATPPKVLGHEGSGTIVSVGEDVDASRIGERVVM</sequence>
<dbReference type="PANTHER" id="PTHR43401:SF2">
    <property type="entry name" value="L-THREONINE 3-DEHYDROGENASE"/>
    <property type="match status" value="1"/>
</dbReference>
<keyword evidence="3" id="KW-0560">Oxidoreductase</keyword>
<keyword evidence="1" id="KW-0479">Metal-binding</keyword>
<dbReference type="PANTHER" id="PTHR43401">
    <property type="entry name" value="L-THREONINE 3-DEHYDROGENASE"/>
    <property type="match status" value="1"/>
</dbReference>
<dbReference type="InterPro" id="IPR011032">
    <property type="entry name" value="GroES-like_sf"/>
</dbReference>
<evidence type="ECO:0000256" key="3">
    <source>
        <dbReference type="ARBA" id="ARBA00023002"/>
    </source>
</evidence>
<reference evidence="5" key="1">
    <citation type="submission" date="2018-05" db="EMBL/GenBank/DDBJ databases">
        <authorList>
            <person name="Lanie J.A."/>
            <person name="Ng W.-L."/>
            <person name="Kazmierczak K.M."/>
            <person name="Andrzejewski T.M."/>
            <person name="Davidsen T.M."/>
            <person name="Wayne K.J."/>
            <person name="Tettelin H."/>
            <person name="Glass J.I."/>
            <person name="Rusch D."/>
            <person name="Podicherti R."/>
            <person name="Tsui H.-C.T."/>
            <person name="Winkler M.E."/>
        </authorList>
    </citation>
    <scope>NUCLEOTIDE SEQUENCE</scope>
</reference>
<accession>A0A382G3L9</accession>
<dbReference type="SUPFAM" id="SSF50129">
    <property type="entry name" value="GroES-like"/>
    <property type="match status" value="1"/>
</dbReference>
<name>A0A382G3L9_9ZZZZ</name>
<protein>
    <recommendedName>
        <fullName evidence="4">Alcohol dehydrogenase-like N-terminal domain-containing protein</fullName>
    </recommendedName>
</protein>
<proteinExistence type="predicted"/>
<organism evidence="5">
    <name type="scientific">marine metagenome</name>
    <dbReference type="NCBI Taxonomy" id="408172"/>
    <lineage>
        <taxon>unclassified sequences</taxon>
        <taxon>metagenomes</taxon>
        <taxon>ecological metagenomes</taxon>
    </lineage>
</organism>
<dbReference type="EMBL" id="UINC01053165">
    <property type="protein sequence ID" value="SVB69355.1"/>
    <property type="molecule type" value="Genomic_DNA"/>
</dbReference>
<keyword evidence="2" id="KW-0862">Zinc</keyword>
<dbReference type="GO" id="GO:0016491">
    <property type="term" value="F:oxidoreductase activity"/>
    <property type="evidence" value="ECO:0007669"/>
    <property type="project" value="UniProtKB-KW"/>
</dbReference>
<dbReference type="InterPro" id="IPR002328">
    <property type="entry name" value="ADH_Zn_CS"/>
</dbReference>
<dbReference type="Gene3D" id="3.90.180.10">
    <property type="entry name" value="Medium-chain alcohol dehydrogenases, catalytic domain"/>
    <property type="match status" value="1"/>
</dbReference>
<feature type="domain" description="Alcohol dehydrogenase-like N-terminal" evidence="4">
    <location>
        <begin position="24"/>
        <end position="81"/>
    </location>
</feature>
<dbReference type="GO" id="GO:0008270">
    <property type="term" value="F:zinc ion binding"/>
    <property type="evidence" value="ECO:0007669"/>
    <property type="project" value="InterPro"/>
</dbReference>
<evidence type="ECO:0000256" key="2">
    <source>
        <dbReference type="ARBA" id="ARBA00022833"/>
    </source>
</evidence>